<proteinExistence type="predicted"/>
<evidence type="ECO:0000313" key="1">
    <source>
        <dbReference type="EMBL" id="KAB8343090.1"/>
    </source>
</evidence>
<gene>
    <name evidence="1" type="ORF">FH972_022684</name>
</gene>
<dbReference type="EMBL" id="VIBQ01000012">
    <property type="protein sequence ID" value="KAB8343090.1"/>
    <property type="molecule type" value="Genomic_DNA"/>
</dbReference>
<comment type="caution">
    <text evidence="1">The sequence shown here is derived from an EMBL/GenBank/DDBJ whole genome shotgun (WGS) entry which is preliminary data.</text>
</comment>
<reference evidence="1 2" key="1">
    <citation type="submission" date="2019-06" db="EMBL/GenBank/DDBJ databases">
        <title>A chromosomal-level reference genome of Carpinus fangiana (Coryloideae, Betulaceae).</title>
        <authorList>
            <person name="Yang X."/>
            <person name="Wang Z."/>
            <person name="Zhang L."/>
            <person name="Hao G."/>
            <person name="Liu J."/>
            <person name="Yang Y."/>
        </authorList>
    </citation>
    <scope>NUCLEOTIDE SEQUENCE [LARGE SCALE GENOMIC DNA]</scope>
    <source>
        <strain evidence="1">Cfa_2016G</strain>
        <tissue evidence="1">Leaf</tissue>
    </source>
</reference>
<keyword evidence="2" id="KW-1185">Reference proteome</keyword>
<organism evidence="1 2">
    <name type="scientific">Carpinus fangiana</name>
    <dbReference type="NCBI Taxonomy" id="176857"/>
    <lineage>
        <taxon>Eukaryota</taxon>
        <taxon>Viridiplantae</taxon>
        <taxon>Streptophyta</taxon>
        <taxon>Embryophyta</taxon>
        <taxon>Tracheophyta</taxon>
        <taxon>Spermatophyta</taxon>
        <taxon>Magnoliopsida</taxon>
        <taxon>eudicotyledons</taxon>
        <taxon>Gunneridae</taxon>
        <taxon>Pentapetalae</taxon>
        <taxon>rosids</taxon>
        <taxon>fabids</taxon>
        <taxon>Fagales</taxon>
        <taxon>Betulaceae</taxon>
        <taxon>Carpinus</taxon>
    </lineage>
</organism>
<dbReference type="AlphaFoldDB" id="A0A5N6KT98"/>
<protein>
    <submittedName>
        <fullName evidence="1">Uncharacterized protein</fullName>
    </submittedName>
</protein>
<sequence>MHRTANAASRGIHGQAQRPHRAVWVTDDLLADTYSRFLLSSKTFRRHGTNVPGPLEHRKRAASRRMNHLSLRASDPFDSIPPLPNLRNAVGALLKRTVDEWAWFWRNDQSVWQAPSAIPCPTAPIGSEWKKQRSVSMTLVEYKQELQGKVKCLADLRRLHWDLGSAQLDTSICSAAGLKHLLAQAGFTASEAIEFLNDPSLNLHPAHNLLLAFETFAQPGLHLADFRALAEHLISAFNYSQLTPGQAFVALHSLARVQDLTVDGPSSALRSVDKLWDQMWTGLFRQHDNSSTNLIQLLLKPLRSDVVDVSLEQDSADPKLHPLQVVAEGKEMSEMHWRLLPTFTKAAILHRPDDIKQILPSLPASFVARWGHTVIQNLNTDSPDGDVKLARQTLTTWLSLLHGRLAVEWTLDEPEWVQIYHSVSKICEPGDIMEHFGLFNTRDTARVIWRSFIHRGRNFLSIPTNIVEEVDASLVATRDDLVWAPNYRHLAPFLNLVVLAAQRFPDDTHIRGMILRLFHARGKWKEFAWFARAMRSNYQMELPLEPLISFMSQCPEEDGKAAAQVYMLEGRVGLQDVPGLLEKLIACQEVHPTHLQGILQKRCKSPGIYRPCMDKIGEAEDKRSRTSKGKRLLTAWIRSSSIIGVH</sequence>
<evidence type="ECO:0000313" key="2">
    <source>
        <dbReference type="Proteomes" id="UP000327013"/>
    </source>
</evidence>
<name>A0A5N6KT98_9ROSI</name>
<dbReference type="OrthoDB" id="5428038at2759"/>
<dbReference type="Proteomes" id="UP000327013">
    <property type="component" value="Unassembled WGS sequence"/>
</dbReference>
<accession>A0A5N6KT98</accession>